<gene>
    <name evidence="2" type="ORF">KQP761_LOCUS16991</name>
    <name evidence="4" type="ORF">MBJ925_LOCUS33832</name>
    <name evidence="3" type="ORF">WKI299_LOCUS12578</name>
</gene>
<feature type="compositionally biased region" description="Polar residues" evidence="1">
    <location>
        <begin position="48"/>
        <end position="60"/>
    </location>
</feature>
<dbReference type="Proteomes" id="UP000663856">
    <property type="component" value="Unassembled WGS sequence"/>
</dbReference>
<dbReference type="OrthoDB" id="10035561at2759"/>
<protein>
    <submittedName>
        <fullName evidence="2">Uncharacterized protein</fullName>
    </submittedName>
</protein>
<evidence type="ECO:0000313" key="2">
    <source>
        <dbReference type="EMBL" id="CAF1541425.1"/>
    </source>
</evidence>
<dbReference type="Proteomes" id="UP000663824">
    <property type="component" value="Unassembled WGS sequence"/>
</dbReference>
<dbReference type="Proteomes" id="UP000663834">
    <property type="component" value="Unassembled WGS sequence"/>
</dbReference>
<evidence type="ECO:0000313" key="3">
    <source>
        <dbReference type="EMBL" id="CAF2063325.1"/>
    </source>
</evidence>
<dbReference type="EMBL" id="CAJNRF010004675">
    <property type="protein sequence ID" value="CAF2063325.1"/>
    <property type="molecule type" value="Genomic_DNA"/>
</dbReference>
<accession>A0A815W703</accession>
<dbReference type="EMBL" id="CAJNRE010018623">
    <property type="protein sequence ID" value="CAF2171348.1"/>
    <property type="molecule type" value="Genomic_DNA"/>
</dbReference>
<feature type="region of interest" description="Disordered" evidence="1">
    <location>
        <begin position="31"/>
        <end position="76"/>
    </location>
</feature>
<reference evidence="2" key="1">
    <citation type="submission" date="2021-02" db="EMBL/GenBank/DDBJ databases">
        <authorList>
            <person name="Nowell W R."/>
        </authorList>
    </citation>
    <scope>NUCLEOTIDE SEQUENCE</scope>
</reference>
<name>A0A815W703_9BILA</name>
<sequence>MAPTRGARKSETAAASSLSIENQLLADIDESINFDDDENQTKDDGDSNECSFDPFSTKQFQSKRRRGFRKKPRPFSEDDIEALQQLSCAKAFSKFHSRIKREAETDESIGDYLKACALLATKLRHCKNEFLEGDNADQQIESYYKDRIEEYSTLSKQEFLNLAERYKSDIHHTIDKWLKKRRDDQMYGSTKDNPWPKCSPASLRDQSTILIRRTIPWRQRSSLPVPQHIQFIIDDFPSGLKPLLHFHFHKK</sequence>
<dbReference type="AlphaFoldDB" id="A0A815W703"/>
<evidence type="ECO:0000313" key="5">
    <source>
        <dbReference type="Proteomes" id="UP000663834"/>
    </source>
</evidence>
<dbReference type="EMBL" id="CAJNOW010008623">
    <property type="protein sequence ID" value="CAF1541425.1"/>
    <property type="molecule type" value="Genomic_DNA"/>
</dbReference>
<organism evidence="2 5">
    <name type="scientific">Rotaria magnacalcarata</name>
    <dbReference type="NCBI Taxonomy" id="392030"/>
    <lineage>
        <taxon>Eukaryota</taxon>
        <taxon>Metazoa</taxon>
        <taxon>Spiralia</taxon>
        <taxon>Gnathifera</taxon>
        <taxon>Rotifera</taxon>
        <taxon>Eurotatoria</taxon>
        <taxon>Bdelloidea</taxon>
        <taxon>Philodinida</taxon>
        <taxon>Philodinidae</taxon>
        <taxon>Rotaria</taxon>
    </lineage>
</organism>
<evidence type="ECO:0000256" key="1">
    <source>
        <dbReference type="SAM" id="MobiDB-lite"/>
    </source>
</evidence>
<comment type="caution">
    <text evidence="2">The sequence shown here is derived from an EMBL/GenBank/DDBJ whole genome shotgun (WGS) entry which is preliminary data.</text>
</comment>
<feature type="compositionally biased region" description="Basic residues" evidence="1">
    <location>
        <begin position="61"/>
        <end position="73"/>
    </location>
</feature>
<evidence type="ECO:0000313" key="4">
    <source>
        <dbReference type="EMBL" id="CAF2171348.1"/>
    </source>
</evidence>
<proteinExistence type="predicted"/>